<dbReference type="HAMAP" id="MF_00719">
    <property type="entry name" value="CobS"/>
    <property type="match status" value="1"/>
</dbReference>
<keyword evidence="12 19" id="KW-1133">Transmembrane helix</keyword>
<keyword evidence="13 19" id="KW-0472">Membrane</keyword>
<keyword evidence="9 19" id="KW-0808">Transferase</keyword>
<gene>
    <name evidence="19" type="primary">cobS</name>
    <name evidence="20" type="ordered locus">Rru_A0668</name>
</gene>
<evidence type="ECO:0000256" key="2">
    <source>
        <dbReference type="ARBA" id="ARBA00004651"/>
    </source>
</evidence>
<name>Q2RWM3_RHORT</name>
<dbReference type="STRING" id="269796.Rru_A0668"/>
<evidence type="ECO:0000256" key="10">
    <source>
        <dbReference type="ARBA" id="ARBA00022692"/>
    </source>
</evidence>
<feature type="transmembrane region" description="Helical" evidence="19">
    <location>
        <begin position="145"/>
        <end position="168"/>
    </location>
</feature>
<feature type="transmembrane region" description="Helical" evidence="19">
    <location>
        <begin position="188"/>
        <end position="217"/>
    </location>
</feature>
<evidence type="ECO:0000256" key="14">
    <source>
        <dbReference type="ARBA" id="ARBA00025228"/>
    </source>
</evidence>
<evidence type="ECO:0000313" key="21">
    <source>
        <dbReference type="Proteomes" id="UP000001929"/>
    </source>
</evidence>
<keyword evidence="8 19" id="KW-0169">Cobalamin biosynthesis</keyword>
<evidence type="ECO:0000256" key="17">
    <source>
        <dbReference type="ARBA" id="ARBA00048623"/>
    </source>
</evidence>
<evidence type="ECO:0000256" key="19">
    <source>
        <dbReference type="HAMAP-Rule" id="MF_00719"/>
    </source>
</evidence>
<comment type="pathway">
    <text evidence="3 19">Cofactor biosynthesis; adenosylcobalamin biosynthesis; adenosylcobalamin from cob(II)yrinate a,c-diamide: step 7/7.</text>
</comment>
<dbReference type="eggNOG" id="COG0368">
    <property type="taxonomic scope" value="Bacteria"/>
</dbReference>
<evidence type="ECO:0000313" key="20">
    <source>
        <dbReference type="EMBL" id="ABC21472.1"/>
    </source>
</evidence>
<comment type="similarity">
    <text evidence="4 19">Belongs to the CobS family.</text>
</comment>
<dbReference type="InterPro" id="IPR003805">
    <property type="entry name" value="CobS"/>
</dbReference>
<evidence type="ECO:0000256" key="6">
    <source>
        <dbReference type="ARBA" id="ARBA00015850"/>
    </source>
</evidence>
<sequence>MTDQTKPSWTADRGADLLGALFFLTRLPTPTTHTPPPFTRAVWAFPLAGALVGLIGALAVGGAQALGLSPTLAALLGVSVMALVTGAMHEDAVADIADGFGGGRTRERVLEIMRDSRVGAFGVTALVLVLALRVAALAALAGGPWAMAALVCAAGLGRGAAVLMLGLLPPARTDGLGASFGRPQQASLAFALILCLVLAVVLLPGAAPAVALVGMVAPTLYLAWRAKVRIGGQTGDVAGAAALIGETLALVGLSAMLGAAP</sequence>
<feature type="transmembrane region" description="Helical" evidence="19">
    <location>
        <begin position="66"/>
        <end position="84"/>
    </location>
</feature>
<evidence type="ECO:0000256" key="1">
    <source>
        <dbReference type="ARBA" id="ARBA00001946"/>
    </source>
</evidence>
<dbReference type="Pfam" id="PF02654">
    <property type="entry name" value="CobS"/>
    <property type="match status" value="1"/>
</dbReference>
<evidence type="ECO:0000256" key="9">
    <source>
        <dbReference type="ARBA" id="ARBA00022679"/>
    </source>
</evidence>
<dbReference type="GO" id="GO:0009236">
    <property type="term" value="P:cobalamin biosynthetic process"/>
    <property type="evidence" value="ECO:0007669"/>
    <property type="project" value="UniProtKB-UniRule"/>
</dbReference>
<comment type="catalytic activity">
    <reaction evidence="17 19">
        <text>alpha-ribazole + adenosylcob(III)inamide-GDP = adenosylcob(III)alamin + GMP + H(+)</text>
        <dbReference type="Rhea" id="RHEA:16049"/>
        <dbReference type="ChEBI" id="CHEBI:10329"/>
        <dbReference type="ChEBI" id="CHEBI:15378"/>
        <dbReference type="ChEBI" id="CHEBI:18408"/>
        <dbReference type="ChEBI" id="CHEBI:58115"/>
        <dbReference type="ChEBI" id="CHEBI:60487"/>
        <dbReference type="EC" id="2.7.8.26"/>
    </reaction>
</comment>
<evidence type="ECO:0000256" key="12">
    <source>
        <dbReference type="ARBA" id="ARBA00022989"/>
    </source>
</evidence>
<evidence type="ECO:0000256" key="8">
    <source>
        <dbReference type="ARBA" id="ARBA00022573"/>
    </source>
</evidence>
<feature type="transmembrane region" description="Helical" evidence="19">
    <location>
        <begin position="41"/>
        <end position="60"/>
    </location>
</feature>
<evidence type="ECO:0000256" key="16">
    <source>
        <dbReference type="ARBA" id="ARBA00032853"/>
    </source>
</evidence>
<dbReference type="KEGG" id="rru:Rru_A0668"/>
<dbReference type="AlphaFoldDB" id="Q2RWM3"/>
<dbReference type="EnsemblBacteria" id="ABC21472">
    <property type="protein sequence ID" value="ABC21472"/>
    <property type="gene ID" value="Rru_A0668"/>
</dbReference>
<keyword evidence="7 19" id="KW-1003">Cell membrane</keyword>
<dbReference type="Proteomes" id="UP000001929">
    <property type="component" value="Chromosome"/>
</dbReference>
<organism evidence="20 21">
    <name type="scientific">Rhodospirillum rubrum (strain ATCC 11170 / ATH 1.1.1 / DSM 467 / LMG 4362 / NCIMB 8255 / S1)</name>
    <dbReference type="NCBI Taxonomy" id="269796"/>
    <lineage>
        <taxon>Bacteria</taxon>
        <taxon>Pseudomonadati</taxon>
        <taxon>Pseudomonadota</taxon>
        <taxon>Alphaproteobacteria</taxon>
        <taxon>Rhodospirillales</taxon>
        <taxon>Rhodospirillaceae</taxon>
        <taxon>Rhodospirillum</taxon>
    </lineage>
</organism>
<dbReference type="EC" id="2.7.8.26" evidence="5 19"/>
<accession>Q2RWM3</accession>
<dbReference type="EMBL" id="CP000230">
    <property type="protein sequence ID" value="ABC21472.1"/>
    <property type="molecule type" value="Genomic_DNA"/>
</dbReference>
<comment type="catalytic activity">
    <reaction evidence="18 19">
        <text>alpha-ribazole 5'-phosphate + adenosylcob(III)inamide-GDP = adenosylcob(III)alamin 5'-phosphate + GMP + H(+)</text>
        <dbReference type="Rhea" id="RHEA:23560"/>
        <dbReference type="ChEBI" id="CHEBI:15378"/>
        <dbReference type="ChEBI" id="CHEBI:57918"/>
        <dbReference type="ChEBI" id="CHEBI:58115"/>
        <dbReference type="ChEBI" id="CHEBI:60487"/>
        <dbReference type="ChEBI" id="CHEBI:60493"/>
        <dbReference type="EC" id="2.7.8.26"/>
    </reaction>
</comment>
<dbReference type="GO" id="GO:0005886">
    <property type="term" value="C:plasma membrane"/>
    <property type="evidence" value="ECO:0007669"/>
    <property type="project" value="UniProtKB-SubCell"/>
</dbReference>
<dbReference type="PhylomeDB" id="Q2RWM3"/>
<keyword evidence="19" id="KW-0997">Cell inner membrane</keyword>
<dbReference type="HOGENOM" id="CLU_057426_1_0_5"/>
<evidence type="ECO:0000256" key="7">
    <source>
        <dbReference type="ARBA" id="ARBA00022475"/>
    </source>
</evidence>
<keyword evidence="11 19" id="KW-0460">Magnesium</keyword>
<evidence type="ECO:0000256" key="13">
    <source>
        <dbReference type="ARBA" id="ARBA00023136"/>
    </source>
</evidence>
<comment type="cofactor">
    <cofactor evidence="1 19">
        <name>Mg(2+)</name>
        <dbReference type="ChEBI" id="CHEBI:18420"/>
    </cofactor>
</comment>
<dbReference type="NCBIfam" id="TIGR00317">
    <property type="entry name" value="cobS"/>
    <property type="match status" value="1"/>
</dbReference>
<evidence type="ECO:0000256" key="4">
    <source>
        <dbReference type="ARBA" id="ARBA00010561"/>
    </source>
</evidence>
<reference evidence="20 21" key="1">
    <citation type="journal article" date="2011" name="Stand. Genomic Sci.">
        <title>Complete genome sequence of Rhodospirillum rubrum type strain (S1).</title>
        <authorList>
            <person name="Munk A.C."/>
            <person name="Copeland A."/>
            <person name="Lucas S."/>
            <person name="Lapidus A."/>
            <person name="Del Rio T.G."/>
            <person name="Barry K."/>
            <person name="Detter J.C."/>
            <person name="Hammon N."/>
            <person name="Israni S."/>
            <person name="Pitluck S."/>
            <person name="Brettin T."/>
            <person name="Bruce D."/>
            <person name="Han C."/>
            <person name="Tapia R."/>
            <person name="Gilna P."/>
            <person name="Schmutz J."/>
            <person name="Larimer F."/>
            <person name="Land M."/>
            <person name="Kyrpides N.C."/>
            <person name="Mavromatis K."/>
            <person name="Richardson P."/>
            <person name="Rohde M."/>
            <person name="Goker M."/>
            <person name="Klenk H.P."/>
            <person name="Zhang Y."/>
            <person name="Roberts G.P."/>
            <person name="Reslewic S."/>
            <person name="Schwartz D.C."/>
        </authorList>
    </citation>
    <scope>NUCLEOTIDE SEQUENCE [LARGE SCALE GENOMIC DNA]</scope>
    <source>
        <strain evidence="21">ATCC 11170 / ATH 1.1.1 / DSM 467 / LMG 4362 / NCIMB 8255 / S1</strain>
    </source>
</reference>
<dbReference type="GO" id="GO:0051073">
    <property type="term" value="F:adenosylcobinamide-GDP ribazoletransferase activity"/>
    <property type="evidence" value="ECO:0007669"/>
    <property type="project" value="UniProtKB-UniRule"/>
</dbReference>
<feature type="transmembrane region" description="Helical" evidence="19">
    <location>
        <begin position="118"/>
        <end position="139"/>
    </location>
</feature>
<comment type="function">
    <text evidence="14 19">Joins adenosylcobinamide-GDP and alpha-ribazole to generate adenosylcobalamin (Ado-cobalamin). Also synthesizes adenosylcobalamin 5'-phosphate from adenosylcobinamide-GDP and alpha-ribazole 5'-phosphate.</text>
</comment>
<evidence type="ECO:0000256" key="3">
    <source>
        <dbReference type="ARBA" id="ARBA00004663"/>
    </source>
</evidence>
<evidence type="ECO:0000256" key="5">
    <source>
        <dbReference type="ARBA" id="ARBA00013200"/>
    </source>
</evidence>
<evidence type="ECO:0000256" key="15">
    <source>
        <dbReference type="ARBA" id="ARBA00032605"/>
    </source>
</evidence>
<protein>
    <recommendedName>
        <fullName evidence="6 19">Adenosylcobinamide-GDP ribazoletransferase</fullName>
        <ecNumber evidence="5 19">2.7.8.26</ecNumber>
    </recommendedName>
    <alternativeName>
        <fullName evidence="16 19">Cobalamin synthase</fullName>
    </alternativeName>
    <alternativeName>
        <fullName evidence="15 19">Cobalamin-5'-phosphate synthase</fullName>
    </alternativeName>
</protein>
<dbReference type="PANTHER" id="PTHR34148">
    <property type="entry name" value="ADENOSYLCOBINAMIDE-GDP RIBAZOLETRANSFERASE"/>
    <property type="match status" value="1"/>
</dbReference>
<dbReference type="PATRIC" id="fig|269796.9.peg.725"/>
<comment type="subcellular location">
    <subcellularLocation>
        <location evidence="19">Cell inner membrane</location>
        <topology evidence="19">Multi-pass membrane protein</topology>
    </subcellularLocation>
    <subcellularLocation>
        <location evidence="2">Cell membrane</location>
        <topology evidence="2">Multi-pass membrane protein</topology>
    </subcellularLocation>
</comment>
<dbReference type="PANTHER" id="PTHR34148:SF1">
    <property type="entry name" value="ADENOSYLCOBINAMIDE-GDP RIBAZOLETRANSFERASE"/>
    <property type="match status" value="1"/>
</dbReference>
<feature type="transmembrane region" description="Helical" evidence="19">
    <location>
        <begin position="237"/>
        <end position="260"/>
    </location>
</feature>
<evidence type="ECO:0000256" key="11">
    <source>
        <dbReference type="ARBA" id="ARBA00022842"/>
    </source>
</evidence>
<keyword evidence="21" id="KW-1185">Reference proteome</keyword>
<dbReference type="GO" id="GO:0008818">
    <property type="term" value="F:cobalamin 5'-phosphate synthase activity"/>
    <property type="evidence" value="ECO:0007669"/>
    <property type="project" value="UniProtKB-UniRule"/>
</dbReference>
<proteinExistence type="inferred from homology"/>
<keyword evidence="10 19" id="KW-0812">Transmembrane</keyword>
<dbReference type="UniPathway" id="UPA00148">
    <property type="reaction ID" value="UER00238"/>
</dbReference>
<dbReference type="RefSeq" id="WP_011388426.1">
    <property type="nucleotide sequence ID" value="NC_007643.1"/>
</dbReference>
<evidence type="ECO:0000256" key="18">
    <source>
        <dbReference type="ARBA" id="ARBA00049504"/>
    </source>
</evidence>